<evidence type="ECO:0000256" key="1">
    <source>
        <dbReference type="ARBA" id="ARBA00023125"/>
    </source>
</evidence>
<reference evidence="4 5" key="1">
    <citation type="submission" date="2017-02" db="EMBL/GenBank/DDBJ databases">
        <authorList>
            <person name="Peterson S.W."/>
        </authorList>
    </citation>
    <scope>NUCLEOTIDE SEQUENCE [LARGE SCALE GENOMIC DNA]</scope>
    <source>
        <strain evidence="4 5">CIP104813</strain>
    </source>
</reference>
<name>A0A1X6X3W8_9MICO</name>
<dbReference type="EMBL" id="FWFG01000084">
    <property type="protein sequence ID" value="SLM93354.1"/>
    <property type="molecule type" value="Genomic_DNA"/>
</dbReference>
<organism evidence="4 5">
    <name type="scientific">Brachybacterium nesterenkovii</name>
    <dbReference type="NCBI Taxonomy" id="47847"/>
    <lineage>
        <taxon>Bacteria</taxon>
        <taxon>Bacillati</taxon>
        <taxon>Actinomycetota</taxon>
        <taxon>Actinomycetes</taxon>
        <taxon>Micrococcales</taxon>
        <taxon>Dermabacteraceae</taxon>
        <taxon>Brachybacterium</taxon>
    </lineage>
</organism>
<dbReference type="InterPro" id="IPR000424">
    <property type="entry name" value="Primosome_PriB/ssb"/>
</dbReference>
<dbReference type="InterPro" id="IPR012340">
    <property type="entry name" value="NA-bd_OB-fold"/>
</dbReference>
<evidence type="ECO:0000313" key="5">
    <source>
        <dbReference type="Proteomes" id="UP000195981"/>
    </source>
</evidence>
<proteinExistence type="predicted"/>
<dbReference type="Gene3D" id="2.40.50.140">
    <property type="entry name" value="Nucleic acid-binding proteins"/>
    <property type="match status" value="1"/>
</dbReference>
<dbReference type="GO" id="GO:0003697">
    <property type="term" value="F:single-stranded DNA binding"/>
    <property type="evidence" value="ECO:0007669"/>
    <property type="project" value="InterPro"/>
</dbReference>
<keyword evidence="5" id="KW-1185">Reference proteome</keyword>
<gene>
    <name evidence="4" type="ORF">FM110_09715</name>
</gene>
<keyword evidence="1 2" id="KW-0238">DNA-binding</keyword>
<dbReference type="Proteomes" id="UP000195981">
    <property type="component" value="Unassembled WGS sequence"/>
</dbReference>
<feature type="region of interest" description="Disordered" evidence="3">
    <location>
        <begin position="125"/>
        <end position="151"/>
    </location>
</feature>
<dbReference type="AlphaFoldDB" id="A0A1X6X3W8"/>
<protein>
    <submittedName>
        <fullName evidence="4">Single-strand binding protein</fullName>
    </submittedName>
</protein>
<dbReference type="SUPFAM" id="SSF50249">
    <property type="entry name" value="Nucleic acid-binding proteins"/>
    <property type="match status" value="1"/>
</dbReference>
<evidence type="ECO:0000256" key="2">
    <source>
        <dbReference type="PROSITE-ProRule" id="PRU00252"/>
    </source>
</evidence>
<dbReference type="PROSITE" id="PS50935">
    <property type="entry name" value="SSB"/>
    <property type="match status" value="1"/>
</dbReference>
<sequence length="180" mass="19408">MHGNVTKEPTVHRYEDGTVTAIIRLASTSRYFDPDRKEFADRKTEFFTVYARRALARHVEASVHKGDPLIVSGRLGSAEWTRDGVTGHSMTIQADAIGPDLTFGTAVFQRARRLEAPRIDERTGEVLDGAPGTMVGGAGQELAEREDIAEDDLDASPGDALLAAAAARDGEEQLVGSAPF</sequence>
<dbReference type="Pfam" id="PF00436">
    <property type="entry name" value="SSB"/>
    <property type="match status" value="1"/>
</dbReference>
<evidence type="ECO:0000256" key="3">
    <source>
        <dbReference type="SAM" id="MobiDB-lite"/>
    </source>
</evidence>
<accession>A0A1X6X3W8</accession>
<evidence type="ECO:0000313" key="4">
    <source>
        <dbReference type="EMBL" id="SLM93354.1"/>
    </source>
</evidence>
<dbReference type="CDD" id="cd04496">
    <property type="entry name" value="SSB_OBF"/>
    <property type="match status" value="1"/>
</dbReference>